<keyword evidence="3" id="KW-0812">Transmembrane</keyword>
<keyword evidence="3" id="KW-0472">Membrane</keyword>
<dbReference type="KEGG" id="mik:FOE78_09450"/>
<feature type="region of interest" description="Disordered" evidence="2">
    <location>
        <begin position="113"/>
        <end position="146"/>
    </location>
</feature>
<dbReference type="AlphaFoldDB" id="A0A516PY41"/>
<feature type="compositionally biased region" description="Low complexity" evidence="2">
    <location>
        <begin position="29"/>
        <end position="47"/>
    </location>
</feature>
<feature type="compositionally biased region" description="Low complexity" evidence="2">
    <location>
        <begin position="58"/>
        <end position="67"/>
    </location>
</feature>
<feature type="region of interest" description="Disordered" evidence="2">
    <location>
        <begin position="1"/>
        <end position="81"/>
    </location>
</feature>
<gene>
    <name evidence="4" type="ORF">FOE78_09450</name>
</gene>
<feature type="transmembrane region" description="Helical" evidence="3">
    <location>
        <begin position="83"/>
        <end position="104"/>
    </location>
</feature>
<reference evidence="4 5" key="1">
    <citation type="submission" date="2019-07" db="EMBL/GenBank/DDBJ databases">
        <title>Microlunatus dokdonensis sp. nov. isolated from the rhizospheric soil of the wild plant Elymus tsukushiensis.</title>
        <authorList>
            <person name="Ghim S.-Y."/>
            <person name="Hwang Y.-J."/>
            <person name="Son J.-S."/>
            <person name="Shin J.-H."/>
        </authorList>
    </citation>
    <scope>NUCLEOTIDE SEQUENCE [LARGE SCALE GENOMIC DNA]</scope>
    <source>
        <strain evidence="4 5">KUDC0627</strain>
    </source>
</reference>
<dbReference type="Proteomes" id="UP000319263">
    <property type="component" value="Chromosome"/>
</dbReference>
<dbReference type="EMBL" id="CP041692">
    <property type="protein sequence ID" value="QDP96093.1"/>
    <property type="molecule type" value="Genomic_DNA"/>
</dbReference>
<dbReference type="OrthoDB" id="3732178at2"/>
<evidence type="ECO:0000313" key="4">
    <source>
        <dbReference type="EMBL" id="QDP96093.1"/>
    </source>
</evidence>
<protein>
    <submittedName>
        <fullName evidence="4">DUF4352 domain-containing protein</fullName>
    </submittedName>
</protein>
<name>A0A516PY41_9ACTN</name>
<dbReference type="RefSeq" id="WP_143986059.1">
    <property type="nucleotide sequence ID" value="NZ_CP041692.1"/>
</dbReference>
<sequence length="253" mass="26566">MSSEPTGLGPQQHGPGFERPDAGRPPGPQWGAPGPQWGAPGQRPPELGGTGHGGGPTGPWQPTGDRPSQPPRPQPERPPKNRLPAILTAAVIALVALIVVIATVRANVADRENATAGGNTPTPTPSAVPKDTKDSITFSSTEGSGRLTVRSHRWTSSATGDPIYGHYLQLEVEISATEGRISYGPQYFQTFDKSSNVYQTSEAGARPPLLATGYLRPGQTVRGGIAFDMPRGPVTLLMSNSLLESVTAIRIAD</sequence>
<keyword evidence="5" id="KW-1185">Reference proteome</keyword>
<keyword evidence="3" id="KW-1133">Transmembrane helix</keyword>
<feature type="compositionally biased region" description="Gly residues" evidence="2">
    <location>
        <begin position="48"/>
        <end position="57"/>
    </location>
</feature>
<evidence type="ECO:0000256" key="2">
    <source>
        <dbReference type="SAM" id="MobiDB-lite"/>
    </source>
</evidence>
<dbReference type="InterPro" id="IPR029050">
    <property type="entry name" value="Immunoprotect_excell_Ig-like"/>
</dbReference>
<evidence type="ECO:0000313" key="5">
    <source>
        <dbReference type="Proteomes" id="UP000319263"/>
    </source>
</evidence>
<dbReference type="Gene3D" id="2.60.40.1240">
    <property type="match status" value="1"/>
</dbReference>
<evidence type="ECO:0000256" key="3">
    <source>
        <dbReference type="SAM" id="Phobius"/>
    </source>
</evidence>
<evidence type="ECO:0000256" key="1">
    <source>
        <dbReference type="ARBA" id="ARBA00022729"/>
    </source>
</evidence>
<accession>A0A516PY41</accession>
<organism evidence="4 5">
    <name type="scientific">Microlunatus elymi</name>
    <dbReference type="NCBI Taxonomy" id="2596828"/>
    <lineage>
        <taxon>Bacteria</taxon>
        <taxon>Bacillati</taxon>
        <taxon>Actinomycetota</taxon>
        <taxon>Actinomycetes</taxon>
        <taxon>Propionibacteriales</taxon>
        <taxon>Propionibacteriaceae</taxon>
        <taxon>Microlunatus</taxon>
    </lineage>
</organism>
<keyword evidence="1" id="KW-0732">Signal</keyword>
<proteinExistence type="predicted"/>